<dbReference type="eggNOG" id="KOG0198">
    <property type="taxonomic scope" value="Eukaryota"/>
</dbReference>
<evidence type="ECO:0000256" key="1">
    <source>
        <dbReference type="ARBA" id="ARBA00012513"/>
    </source>
</evidence>
<reference evidence="7 8" key="2">
    <citation type="journal article" date="2011" name="Genome Res.">
        <title>Chromosome and gene copy number variation allow major structural change between species and strains of Leishmania.</title>
        <authorList>
            <person name="Rogers M.B."/>
            <person name="Hilley J.D."/>
            <person name="Dickens N.J."/>
            <person name="Wilkes J."/>
            <person name="Bates P.A."/>
            <person name="Depledge D.P."/>
            <person name="Harris D."/>
            <person name="Her Y."/>
            <person name="Herzyk P."/>
            <person name="Imamura H."/>
            <person name="Otto T.D."/>
            <person name="Sanders M."/>
            <person name="Seeger K."/>
            <person name="Dujardin J.C."/>
            <person name="Berriman M."/>
            <person name="Smith D.F."/>
            <person name="Hertz-Fowler C."/>
            <person name="Mottram J.C."/>
        </authorList>
    </citation>
    <scope>NUCLEOTIDE SEQUENCE [LARGE SCALE GENOMIC DNA]</scope>
    <source>
        <strain evidence="8">MHOM/IL/81/Friedlin</strain>
    </source>
</reference>
<sequence length="1202" mass="128721">MHNFRISLNHDVCDGGRLRPHRHRSSSSSSSSSNFSSGTSVTTSEEADVNGVMQHLEAAAAAAAANSDGACSLTDCMCPGANNKELLSYKPDGVVSVYDNHEEDLIDCDAGESGSRTGGLSRERTGTDLLSVKSAGASARRRKDEVDVAAKGIPLEVRRFQCTKSILAFKEATKNDATPVPAKLVDFIVSLTSSKNGLCTEKEMCDWLVAQMCDRIETGQVWAMGKTSNLLFALLWRGSRNFIESVRTSGASLFQVSHLADVIRQAPQGNISGDRLPGSLQPIQHGSTRRKSARSRGKSASAVGSNRAVKPLTSCFLEQLKLKGVCSCGAASWLSQGNEALPVQIDPTFDIPAAEICFFVTNTAYMEALCEYRFRHPTLDLVRGEILCDSDDCTLSDSAGPASDFSSGLTTPAAWKELLDDTLELIKTVAAADPSILICPTGVAIATIRLRNAVLLYEVACRALVRLVHSIFTSLRTLVNSVQTESGAPPTRTQTTRAEQSPTAITGSGCSDSSRLADIGARVDLTLSPEAALGLVNMHYSAMHQFNCAVRIFKTYCESAQHVSAEISKRATAALKLIPEDDFAAFRETLKQLQENDCAKTADASHTAMQPLPHQAANSSGVLSPSAAGATEGRATEMFSPLSTVAVDGASLPTPAPFSLESGAYSTSLPDAGVRDAVLMLYEFNSAHEGEQPPMWSRQVDAVSALFDEKEAAILHRIFRDGLDGLGGQWRDLTNSALAAAEKVLMTPCESTSPAPKRENSGVHGFPSSDGIAPESGGHHGSHGDATARNSAHALRSLPSGLQLLQATGLASGDDKADFASPSSSSANNSSLSVAGAEKSAERSIEALLQEEDVVVICNEECSCNDTLKLTDRFQILMDVPLGQGSYGKVFRAWDEVAGCYLAAKELPLDSSKAHSVAVREVLQEYTVLTELSHPNIVRVVAFMVMRETARIYMEWMPSGSLQDVLRHHPRGVLRESVVCRYARDVVSGLAYLHSRGVIHRDVKPANMLLSSDGTVKLTDFGTSLVLSDNNRTLKSDALAGTAAYMAPECVQGTYSSASDIWSFGCSVVQLITGHLPWYDVQTGSSPEPIALLFKIGCLDDTTHLERPHDPLVSTVAAATIATETSTSFDATLSNSNTASMTGSFASTFSKSFRAALPATTVTSQPEISQELIRMLNAIFVVDRKKRPSARELMHHPFFKLM</sequence>
<dbReference type="GO" id="GO:0005737">
    <property type="term" value="C:cytoplasm"/>
    <property type="evidence" value="ECO:0000318"/>
    <property type="project" value="GO_Central"/>
</dbReference>
<evidence type="ECO:0000259" key="6">
    <source>
        <dbReference type="PROSITE" id="PS50011"/>
    </source>
</evidence>
<dbReference type="PROSITE" id="PS00108">
    <property type="entry name" value="PROTEIN_KINASE_ST"/>
    <property type="match status" value="1"/>
</dbReference>
<dbReference type="GO" id="GO:0004674">
    <property type="term" value="F:protein serine/threonine kinase activity"/>
    <property type="evidence" value="ECO:0000318"/>
    <property type="project" value="GO_Central"/>
</dbReference>
<dbReference type="Gene3D" id="1.10.510.10">
    <property type="entry name" value="Transferase(Phosphotransferase) domain 1"/>
    <property type="match status" value="1"/>
</dbReference>
<dbReference type="InterPro" id="IPR008271">
    <property type="entry name" value="Ser/Thr_kinase_AS"/>
</dbReference>
<dbReference type="InterPro" id="IPR050629">
    <property type="entry name" value="STE20/SPS1-PAK"/>
</dbReference>
<dbReference type="SUPFAM" id="SSF56112">
    <property type="entry name" value="Protein kinase-like (PK-like)"/>
    <property type="match status" value="1"/>
</dbReference>
<gene>
    <name evidence="7" type="ORF">LMJF_17_0390</name>
</gene>
<dbReference type="VEuPathDB" id="TriTrypDB:LMJLV39_170009500"/>
<feature type="region of interest" description="Disordered" evidence="5">
    <location>
        <begin position="749"/>
        <end position="788"/>
    </location>
</feature>
<feature type="binding site" evidence="4">
    <location>
        <position position="905"/>
    </location>
    <ligand>
        <name>ATP</name>
        <dbReference type="ChEBI" id="CHEBI:30616"/>
    </ligand>
</feature>
<feature type="region of interest" description="Disordered" evidence="5">
    <location>
        <begin position="15"/>
        <end position="46"/>
    </location>
</feature>
<protein>
    <recommendedName>
        <fullName evidence="1">non-specific serine/threonine protein kinase</fullName>
        <ecNumber evidence="1">2.7.11.1</ecNumber>
    </recommendedName>
</protein>
<dbReference type="VEuPathDB" id="TriTrypDB:LmjF.17.0390"/>
<dbReference type="PANTHER" id="PTHR48012">
    <property type="entry name" value="STERILE20-LIKE KINASE, ISOFORM B-RELATED"/>
    <property type="match status" value="1"/>
</dbReference>
<evidence type="ECO:0000256" key="5">
    <source>
        <dbReference type="SAM" id="MobiDB-lite"/>
    </source>
</evidence>
<keyword evidence="8" id="KW-1185">Reference proteome</keyword>
<keyword evidence="7" id="KW-0808">Transferase</keyword>
<dbReference type="GO" id="GO:0035556">
    <property type="term" value="P:intracellular signal transduction"/>
    <property type="evidence" value="ECO:0000318"/>
    <property type="project" value="GO_Central"/>
</dbReference>
<proteinExistence type="predicted"/>
<name>Q4QEF5_LEIMA</name>
<dbReference type="Pfam" id="PF00069">
    <property type="entry name" value="Pkinase"/>
    <property type="match status" value="1"/>
</dbReference>
<feature type="compositionally biased region" description="Basic residues" evidence="5">
    <location>
        <begin position="287"/>
        <end position="297"/>
    </location>
</feature>
<feature type="domain" description="Protein kinase" evidence="6">
    <location>
        <begin position="876"/>
        <end position="1199"/>
    </location>
</feature>
<dbReference type="HOGENOM" id="CLU_270677_0_0_1"/>
<dbReference type="InParanoid" id="Q4QEF5"/>
<dbReference type="GeneID" id="5650764"/>
<dbReference type="InterPro" id="IPR011009">
    <property type="entry name" value="Kinase-like_dom_sf"/>
</dbReference>
<evidence type="ECO:0000256" key="4">
    <source>
        <dbReference type="PROSITE-ProRule" id="PRU10141"/>
    </source>
</evidence>
<feature type="region of interest" description="Disordered" evidence="5">
    <location>
        <begin position="270"/>
        <end position="304"/>
    </location>
</feature>
<dbReference type="PANTHER" id="PTHR48012:SF26">
    <property type="entry name" value="SERINE_THREONINE-PROTEIN KINASE DDB_G0283821-RELATED"/>
    <property type="match status" value="1"/>
</dbReference>
<accession>Q4QEF5</accession>
<dbReference type="VEuPathDB" id="TriTrypDB:LMJFC_170011200"/>
<dbReference type="Gene3D" id="3.30.200.20">
    <property type="entry name" value="Phosphorylase Kinase, domain 1"/>
    <property type="match status" value="1"/>
</dbReference>
<evidence type="ECO:0000313" key="8">
    <source>
        <dbReference type="Proteomes" id="UP000000542"/>
    </source>
</evidence>
<dbReference type="KEGG" id="lma:LMJF_17_0390"/>
<dbReference type="PROSITE" id="PS00107">
    <property type="entry name" value="PROTEIN_KINASE_ATP"/>
    <property type="match status" value="1"/>
</dbReference>
<feature type="compositionally biased region" description="Low complexity" evidence="5">
    <location>
        <begin position="26"/>
        <end position="44"/>
    </location>
</feature>
<dbReference type="FunFam" id="1.10.510.10:FF:001823">
    <property type="entry name" value="Protein kinase, putative"/>
    <property type="match status" value="1"/>
</dbReference>
<dbReference type="GO" id="GO:0005524">
    <property type="term" value="F:ATP binding"/>
    <property type="evidence" value="ECO:0007669"/>
    <property type="project" value="UniProtKB-UniRule"/>
</dbReference>
<evidence type="ECO:0000256" key="2">
    <source>
        <dbReference type="ARBA" id="ARBA00022741"/>
    </source>
</evidence>
<evidence type="ECO:0000256" key="3">
    <source>
        <dbReference type="ARBA" id="ARBA00022840"/>
    </source>
</evidence>
<dbReference type="SMART" id="SM00220">
    <property type="entry name" value="S_TKc"/>
    <property type="match status" value="1"/>
</dbReference>
<dbReference type="VEuPathDB" id="TriTrypDB:LMJSD75_170009200"/>
<evidence type="ECO:0000313" key="7">
    <source>
        <dbReference type="EMBL" id="CAJ03508.1"/>
    </source>
</evidence>
<feature type="compositionally biased region" description="Low complexity" evidence="5">
    <location>
        <begin position="820"/>
        <end position="833"/>
    </location>
</feature>
<dbReference type="AlphaFoldDB" id="Q4QEF5"/>
<organism evidence="7 8">
    <name type="scientific">Leishmania major</name>
    <dbReference type="NCBI Taxonomy" id="5664"/>
    <lineage>
        <taxon>Eukaryota</taxon>
        <taxon>Discoba</taxon>
        <taxon>Euglenozoa</taxon>
        <taxon>Kinetoplastea</taxon>
        <taxon>Metakinetoplastina</taxon>
        <taxon>Trypanosomatida</taxon>
        <taxon>Trypanosomatidae</taxon>
        <taxon>Leishmaniinae</taxon>
        <taxon>Leishmania</taxon>
    </lineage>
</organism>
<reference evidence="7 8" key="1">
    <citation type="journal article" date="2005" name="Science">
        <title>The genome of the kinetoplastid parasite, Leishmania major.</title>
        <authorList>
            <person name="Ivens A.C."/>
            <person name="Peacock C.S."/>
            <person name="Worthey E.A."/>
            <person name="Murphy L."/>
            <person name="Aggarwal G."/>
            <person name="Berriman M."/>
            <person name="Sisk E."/>
            <person name="Rajandream M.A."/>
            <person name="Adlem E."/>
            <person name="Aert R."/>
            <person name="Anupama A."/>
            <person name="Apostolou Z."/>
            <person name="Attipoe P."/>
            <person name="Bason N."/>
            <person name="Bauser C."/>
            <person name="Beck A."/>
            <person name="Beverley S.M."/>
            <person name="Bianchettin G."/>
            <person name="Borzym K."/>
            <person name="Bothe G."/>
            <person name="Bruschi C.V."/>
            <person name="Collins M."/>
            <person name="Cadag E."/>
            <person name="Ciarloni L."/>
            <person name="Clayton C."/>
            <person name="Coulson R.M."/>
            <person name="Cronin A."/>
            <person name="Cruz A.K."/>
            <person name="Davies R.M."/>
            <person name="De Gaudenzi J."/>
            <person name="Dobson D.E."/>
            <person name="Duesterhoeft A."/>
            <person name="Fazelina G."/>
            <person name="Fosker N."/>
            <person name="Frasch A.C."/>
            <person name="Fraser A."/>
            <person name="Fuchs M."/>
            <person name="Gabel C."/>
            <person name="Goble A."/>
            <person name="Goffeau A."/>
            <person name="Harris D."/>
            <person name="Hertz-Fowler C."/>
            <person name="Hilbert H."/>
            <person name="Horn D."/>
            <person name="Huang Y."/>
            <person name="Klages S."/>
            <person name="Knights A."/>
            <person name="Kube M."/>
            <person name="Larke N."/>
            <person name="Litvin L."/>
            <person name="Lord A."/>
            <person name="Louie T."/>
            <person name="Marra M."/>
            <person name="Masuy D."/>
            <person name="Matthews K."/>
            <person name="Michaeli S."/>
            <person name="Mottram J.C."/>
            <person name="Muller-Auer S."/>
            <person name="Munden H."/>
            <person name="Nelson S."/>
            <person name="Norbertczak H."/>
            <person name="Oliver K."/>
            <person name="O'neil S."/>
            <person name="Pentony M."/>
            <person name="Pohl T.M."/>
            <person name="Price C."/>
            <person name="Purnelle B."/>
            <person name="Quail M.A."/>
            <person name="Rabbinowitsch E."/>
            <person name="Reinhardt R."/>
            <person name="Rieger M."/>
            <person name="Rinta J."/>
            <person name="Robben J."/>
            <person name="Robertson L."/>
            <person name="Ruiz J.C."/>
            <person name="Rutter S."/>
            <person name="Saunders D."/>
            <person name="Schafer M."/>
            <person name="Schein J."/>
            <person name="Schwartz D.C."/>
            <person name="Seeger K."/>
            <person name="Seyler A."/>
            <person name="Sharp S."/>
            <person name="Shin H."/>
            <person name="Sivam D."/>
            <person name="Squares R."/>
            <person name="Squares S."/>
            <person name="Tosato V."/>
            <person name="Vogt C."/>
            <person name="Volckaert G."/>
            <person name="Wambutt R."/>
            <person name="Warren T."/>
            <person name="Wedler H."/>
            <person name="Woodward J."/>
            <person name="Zhou S."/>
            <person name="Zimmermann W."/>
            <person name="Smith D.F."/>
            <person name="Blackwell J.M."/>
            <person name="Stuart K.D."/>
            <person name="Barrell B."/>
            <person name="Myler P.J."/>
        </authorList>
    </citation>
    <scope>NUCLEOTIDE SEQUENCE [LARGE SCALE GENOMIC DNA]</scope>
    <source>
        <strain evidence="8">MHOM/IL/81/Friedlin</strain>
    </source>
</reference>
<feature type="region of interest" description="Disordered" evidence="5">
    <location>
        <begin position="483"/>
        <end position="505"/>
    </location>
</feature>
<dbReference type="InterPro" id="IPR000719">
    <property type="entry name" value="Prot_kinase_dom"/>
</dbReference>
<dbReference type="PROSITE" id="PS50011">
    <property type="entry name" value="PROTEIN_KINASE_DOM"/>
    <property type="match status" value="1"/>
</dbReference>
<dbReference type="EMBL" id="FR796413">
    <property type="protein sequence ID" value="CAJ03508.1"/>
    <property type="molecule type" value="Genomic_DNA"/>
</dbReference>
<dbReference type="Proteomes" id="UP000000542">
    <property type="component" value="Chromosome 17"/>
</dbReference>
<dbReference type="OMA" id="CTEKEMC"/>
<dbReference type="EC" id="2.7.11.1" evidence="1"/>
<feature type="region of interest" description="Disordered" evidence="5">
    <location>
        <begin position="815"/>
        <end position="834"/>
    </location>
</feature>
<keyword evidence="3 4" id="KW-0067">ATP-binding</keyword>
<dbReference type="InterPro" id="IPR017441">
    <property type="entry name" value="Protein_kinase_ATP_BS"/>
</dbReference>
<keyword evidence="2 4" id="KW-0547">Nucleotide-binding</keyword>
<dbReference type="RefSeq" id="XP_001682293.1">
    <property type="nucleotide sequence ID" value="XM_001682241.1"/>
</dbReference>